<dbReference type="EMBL" id="CP001618">
    <property type="protein sequence ID" value="ACQ80762.1"/>
    <property type="molecule type" value="Genomic_DNA"/>
</dbReference>
<name>C5BWU6_BEUC1</name>
<dbReference type="AlphaFoldDB" id="C5BWU6"/>
<gene>
    <name evidence="1" type="ordered locus">Bcav_2513</name>
</gene>
<dbReference type="KEGG" id="bcv:Bcav_2513"/>
<organism evidence="1 2">
    <name type="scientific">Beutenbergia cavernae (strain ATCC BAA-8 / DSM 12333 / CCUG 43141 / JCM 11478 / NBRC 16432 / NCIMB 13614 / HKI 0122)</name>
    <dbReference type="NCBI Taxonomy" id="471853"/>
    <lineage>
        <taxon>Bacteria</taxon>
        <taxon>Bacillati</taxon>
        <taxon>Actinomycetota</taxon>
        <taxon>Actinomycetes</taxon>
        <taxon>Micrococcales</taxon>
        <taxon>Beutenbergiaceae</taxon>
        <taxon>Beutenbergia</taxon>
    </lineage>
</organism>
<accession>C5BWU6</accession>
<keyword evidence="2" id="KW-1185">Reference proteome</keyword>
<sequence>MRTITSLGYRYGVVTAYTEDRGDGRRVIRTGDGVYCGTAWPVRHVSTYDGVAEWWNVEDIDGRVTGAPWLASAVRRAVAVATQKPTLTVESHGEALVIPTRVAAAFRAHREHRARVAGADQ</sequence>
<proteinExistence type="predicted"/>
<protein>
    <submittedName>
        <fullName evidence="1">Uncharacterized protein</fullName>
    </submittedName>
</protein>
<dbReference type="RefSeq" id="WP_015883002.1">
    <property type="nucleotide sequence ID" value="NC_012669.1"/>
</dbReference>
<reference evidence="1 2" key="1">
    <citation type="journal article" date="2009" name="Stand. Genomic Sci.">
        <title>Complete genome sequence of Beutenbergia cavernae type strain (HKI 0122).</title>
        <authorList>
            <person name="Land M."/>
            <person name="Pukall R."/>
            <person name="Abt B."/>
            <person name="Goker M."/>
            <person name="Rohde M."/>
            <person name="Glavina Del Rio T."/>
            <person name="Tice H."/>
            <person name="Copeland A."/>
            <person name="Cheng J.F."/>
            <person name="Lucas S."/>
            <person name="Chen F."/>
            <person name="Nolan M."/>
            <person name="Bruce D."/>
            <person name="Goodwin L."/>
            <person name="Pitluck S."/>
            <person name="Ivanova N."/>
            <person name="Mavromatis K."/>
            <person name="Ovchinnikova G."/>
            <person name="Pati A."/>
            <person name="Chen A."/>
            <person name="Palaniappan K."/>
            <person name="Hauser L."/>
            <person name="Chang Y.J."/>
            <person name="Jefferies C.C."/>
            <person name="Saunders E."/>
            <person name="Brettin T."/>
            <person name="Detter J.C."/>
            <person name="Han C."/>
            <person name="Chain P."/>
            <person name="Bristow J."/>
            <person name="Eisen J.A."/>
            <person name="Markowitz V."/>
            <person name="Hugenholtz P."/>
            <person name="Kyrpides N.C."/>
            <person name="Klenk H.P."/>
            <person name="Lapidus A."/>
        </authorList>
    </citation>
    <scope>NUCLEOTIDE SEQUENCE [LARGE SCALE GENOMIC DNA]</scope>
    <source>
        <strain evidence="2">ATCC BAA-8 / DSM 12333 / NBRC 16432</strain>
    </source>
</reference>
<evidence type="ECO:0000313" key="1">
    <source>
        <dbReference type="EMBL" id="ACQ80762.1"/>
    </source>
</evidence>
<dbReference type="HOGENOM" id="CLU_2033537_0_0_11"/>
<dbReference type="Proteomes" id="UP000007962">
    <property type="component" value="Chromosome"/>
</dbReference>
<evidence type="ECO:0000313" key="2">
    <source>
        <dbReference type="Proteomes" id="UP000007962"/>
    </source>
</evidence>
<dbReference type="STRING" id="471853.Bcav_2513"/>